<feature type="domain" description="F-box" evidence="2">
    <location>
        <begin position="1"/>
        <end position="49"/>
    </location>
</feature>
<organism evidence="3 4">
    <name type="scientific">Aspergillus granulosus</name>
    <dbReference type="NCBI Taxonomy" id="176169"/>
    <lineage>
        <taxon>Eukaryota</taxon>
        <taxon>Fungi</taxon>
        <taxon>Dikarya</taxon>
        <taxon>Ascomycota</taxon>
        <taxon>Pezizomycotina</taxon>
        <taxon>Eurotiomycetes</taxon>
        <taxon>Eurotiomycetidae</taxon>
        <taxon>Eurotiales</taxon>
        <taxon>Aspergillaceae</taxon>
        <taxon>Aspergillus</taxon>
        <taxon>Aspergillus subgen. Nidulantes</taxon>
    </lineage>
</organism>
<proteinExistence type="predicted"/>
<dbReference type="InterPro" id="IPR001810">
    <property type="entry name" value="F-box_dom"/>
</dbReference>
<feature type="region of interest" description="Disordered" evidence="1">
    <location>
        <begin position="220"/>
        <end position="240"/>
    </location>
</feature>
<gene>
    <name evidence="3" type="ORF">BJX63DRAFT_117766</name>
</gene>
<sequence>MESLPNDVILLIGDYLENREDCYNAVLINRRFHTLFSRALFRSATLKKLAQVQSILKAIVRQPRLASVVRSLDLSRWESAPAQPPFSSDDRAQLFAWAKTFSHSDEEYVQWERDLLNGTEEAWIALLVSLANNIRKLQLSYPRENRYLDRMFDRAANRESFHDRPAFLRLEEVALSHMVDAESKGSFSPAQLKPFFQMPSVRTVSADTVIEPVLSNGANHHETEPEVEQPTSQTTHTQSSKITEITLNTGNVSQGLQSLLDLCPSLKSLRYQHSDDHALASGFQPTSFSASLATRKTTLQTLWLDNLGTHHAFTAAGLNETYDGYFGSLADFTELKHLRIRLPNLLDVGYTFEPSTPLPEVLPASIETLYVESCKENSLAMLVDQLGHLLEARKERFKGLKRVDIEGFFHVDDEDLDDSGADGGDGIRERVIKERVYEMIKSLRESCEEAGVQLFLRDRACAQTMIEA</sequence>
<dbReference type="Proteomes" id="UP001610334">
    <property type="component" value="Unassembled WGS sequence"/>
</dbReference>
<keyword evidence="4" id="KW-1185">Reference proteome</keyword>
<feature type="compositionally biased region" description="Low complexity" evidence="1">
    <location>
        <begin position="229"/>
        <end position="240"/>
    </location>
</feature>
<evidence type="ECO:0000313" key="3">
    <source>
        <dbReference type="EMBL" id="KAL2817166.1"/>
    </source>
</evidence>
<evidence type="ECO:0000313" key="4">
    <source>
        <dbReference type="Proteomes" id="UP001610334"/>
    </source>
</evidence>
<dbReference type="Pfam" id="PF24969">
    <property type="entry name" value="LRR_15"/>
    <property type="match status" value="1"/>
</dbReference>
<protein>
    <recommendedName>
        <fullName evidence="2">F-box domain-containing protein</fullName>
    </recommendedName>
</protein>
<evidence type="ECO:0000256" key="1">
    <source>
        <dbReference type="SAM" id="MobiDB-lite"/>
    </source>
</evidence>
<dbReference type="PROSITE" id="PS50181">
    <property type="entry name" value="FBOX"/>
    <property type="match status" value="1"/>
</dbReference>
<accession>A0ABR4HP31</accession>
<dbReference type="EMBL" id="JBFXLT010000019">
    <property type="protein sequence ID" value="KAL2817166.1"/>
    <property type="molecule type" value="Genomic_DNA"/>
</dbReference>
<comment type="caution">
    <text evidence="3">The sequence shown here is derived from an EMBL/GenBank/DDBJ whole genome shotgun (WGS) entry which is preliminary data.</text>
</comment>
<name>A0ABR4HP31_9EURO</name>
<reference evidence="3 4" key="1">
    <citation type="submission" date="2024-07" db="EMBL/GenBank/DDBJ databases">
        <title>Section-level genome sequencing and comparative genomics of Aspergillus sections Usti and Cavernicolus.</title>
        <authorList>
            <consortium name="Lawrence Berkeley National Laboratory"/>
            <person name="Nybo J.L."/>
            <person name="Vesth T.C."/>
            <person name="Theobald S."/>
            <person name="Frisvad J.C."/>
            <person name="Larsen T.O."/>
            <person name="Kjaerboelling I."/>
            <person name="Rothschild-Mancinelli K."/>
            <person name="Lyhne E.K."/>
            <person name="Kogle M.E."/>
            <person name="Barry K."/>
            <person name="Clum A."/>
            <person name="Na H."/>
            <person name="Ledsgaard L."/>
            <person name="Lin J."/>
            <person name="Lipzen A."/>
            <person name="Kuo A."/>
            <person name="Riley R."/>
            <person name="Mondo S."/>
            <person name="Labutti K."/>
            <person name="Haridas S."/>
            <person name="Pangalinan J."/>
            <person name="Salamov A.A."/>
            <person name="Simmons B.A."/>
            <person name="Magnuson J.K."/>
            <person name="Chen J."/>
            <person name="Drula E."/>
            <person name="Henrissat B."/>
            <person name="Wiebenga A."/>
            <person name="Lubbers R.J."/>
            <person name="Gomes A.C."/>
            <person name="Makela M.R."/>
            <person name="Stajich J."/>
            <person name="Grigoriev I.V."/>
            <person name="Mortensen U.H."/>
            <person name="De Vries R.P."/>
            <person name="Baker S.E."/>
            <person name="Andersen M.R."/>
        </authorList>
    </citation>
    <scope>NUCLEOTIDE SEQUENCE [LARGE SCALE GENOMIC DNA]</scope>
    <source>
        <strain evidence="3 4">CBS 588.65</strain>
    </source>
</reference>
<dbReference type="InterPro" id="IPR056867">
    <property type="entry name" value="LRR_15"/>
</dbReference>
<evidence type="ECO:0000259" key="2">
    <source>
        <dbReference type="PROSITE" id="PS50181"/>
    </source>
</evidence>